<name>A0A017STY2_9BACT</name>
<proteinExistence type="predicted"/>
<dbReference type="EMBL" id="ASRX01000143">
    <property type="protein sequence ID" value="EYF00030.1"/>
    <property type="molecule type" value="Genomic_DNA"/>
</dbReference>
<dbReference type="AlphaFoldDB" id="A0A017STY2"/>
<accession>A0A017STY2</accession>
<comment type="caution">
    <text evidence="1">The sequence shown here is derived from an EMBL/GenBank/DDBJ whole genome shotgun (WGS) entry which is preliminary data.</text>
</comment>
<organism evidence="1 2">
    <name type="scientific">Chondromyces apiculatus DSM 436</name>
    <dbReference type="NCBI Taxonomy" id="1192034"/>
    <lineage>
        <taxon>Bacteria</taxon>
        <taxon>Pseudomonadati</taxon>
        <taxon>Myxococcota</taxon>
        <taxon>Polyangia</taxon>
        <taxon>Polyangiales</taxon>
        <taxon>Polyangiaceae</taxon>
        <taxon>Chondromyces</taxon>
    </lineage>
</organism>
<reference evidence="1 2" key="1">
    <citation type="submission" date="2013-05" db="EMBL/GenBank/DDBJ databases">
        <title>Genome assembly of Chondromyces apiculatus DSM 436.</title>
        <authorList>
            <person name="Sharma G."/>
            <person name="Khatri I."/>
            <person name="Kaur C."/>
            <person name="Mayilraj S."/>
            <person name="Subramanian S."/>
        </authorList>
    </citation>
    <scope>NUCLEOTIDE SEQUENCE [LARGE SCALE GENOMIC DNA]</scope>
    <source>
        <strain evidence="1 2">DSM 436</strain>
    </source>
</reference>
<gene>
    <name evidence="1" type="ORF">CAP_1619</name>
</gene>
<keyword evidence="2" id="KW-1185">Reference proteome</keyword>
<evidence type="ECO:0000313" key="1">
    <source>
        <dbReference type="EMBL" id="EYF00030.1"/>
    </source>
</evidence>
<dbReference type="Proteomes" id="UP000019678">
    <property type="component" value="Unassembled WGS sequence"/>
</dbReference>
<evidence type="ECO:0000313" key="2">
    <source>
        <dbReference type="Proteomes" id="UP000019678"/>
    </source>
</evidence>
<protein>
    <submittedName>
        <fullName evidence="1">Uncharacterized protein</fullName>
    </submittedName>
</protein>
<sequence>MWCLSSDRAAPHPPPPPWTLPTPLHRVCEEVFRSDLPPRHPGHEGVTLTLTLTLTSR</sequence>